<dbReference type="AlphaFoldDB" id="B1MZ78"/>
<dbReference type="PROSITE" id="PS00761">
    <property type="entry name" value="SPASE_I_3"/>
    <property type="match status" value="1"/>
</dbReference>
<gene>
    <name evidence="9" type="primary">sip3</name>
    <name evidence="9" type="ordered locus">LCK_01003</name>
</gene>
<keyword evidence="7" id="KW-1133">Transmembrane helix</keyword>
<comment type="catalytic activity">
    <reaction evidence="1 7">
        <text>Cleavage of hydrophobic, N-terminal signal or leader sequences from secreted and periplasmic proteins.</text>
        <dbReference type="EC" id="3.4.21.89"/>
    </reaction>
</comment>
<dbReference type="Gene3D" id="2.10.109.10">
    <property type="entry name" value="Umud Fragment, subunit A"/>
    <property type="match status" value="1"/>
</dbReference>
<dbReference type="HOGENOM" id="CLU_028723_5_0_9"/>
<dbReference type="EC" id="3.4.21.89" evidence="4 7"/>
<keyword evidence="7" id="KW-0645">Protease</keyword>
<evidence type="ECO:0000313" key="9">
    <source>
        <dbReference type="EMBL" id="ACA82830.1"/>
    </source>
</evidence>
<feature type="domain" description="Peptidase S26" evidence="8">
    <location>
        <begin position="12"/>
        <end position="192"/>
    </location>
</feature>
<feature type="transmembrane region" description="Helical" evidence="7">
    <location>
        <begin position="14"/>
        <end position="36"/>
    </location>
</feature>
<dbReference type="PANTHER" id="PTHR43390:SF1">
    <property type="entry name" value="CHLOROPLAST PROCESSING PEPTIDASE"/>
    <property type="match status" value="1"/>
</dbReference>
<dbReference type="KEGG" id="lci:LCK_01003"/>
<evidence type="ECO:0000256" key="5">
    <source>
        <dbReference type="ARBA" id="ARBA00022801"/>
    </source>
</evidence>
<dbReference type="Pfam" id="PF10502">
    <property type="entry name" value="Peptidase_S26"/>
    <property type="match status" value="1"/>
</dbReference>
<evidence type="ECO:0000256" key="3">
    <source>
        <dbReference type="ARBA" id="ARBA00009370"/>
    </source>
</evidence>
<evidence type="ECO:0000259" key="8">
    <source>
        <dbReference type="Pfam" id="PF10502"/>
    </source>
</evidence>
<dbReference type="InterPro" id="IPR000223">
    <property type="entry name" value="Pept_S26A_signal_pept_1"/>
</dbReference>
<feature type="active site" evidence="6">
    <location>
        <position position="87"/>
    </location>
</feature>
<dbReference type="PROSITE" id="PS00760">
    <property type="entry name" value="SPASE_I_2"/>
    <property type="match status" value="1"/>
</dbReference>
<keyword evidence="7" id="KW-0472">Membrane</keyword>
<proteinExistence type="inferred from homology"/>
<evidence type="ECO:0000256" key="7">
    <source>
        <dbReference type="RuleBase" id="RU362042"/>
    </source>
</evidence>
<dbReference type="Proteomes" id="UP000002166">
    <property type="component" value="Chromosome"/>
</dbReference>
<evidence type="ECO:0000256" key="2">
    <source>
        <dbReference type="ARBA" id="ARBA00004401"/>
    </source>
</evidence>
<evidence type="ECO:0000256" key="1">
    <source>
        <dbReference type="ARBA" id="ARBA00000677"/>
    </source>
</evidence>
<keyword evidence="5 7" id="KW-0378">Hydrolase</keyword>
<dbReference type="CDD" id="cd06530">
    <property type="entry name" value="S26_SPase_I"/>
    <property type="match status" value="1"/>
</dbReference>
<dbReference type="InterPro" id="IPR019757">
    <property type="entry name" value="Pept_S26A_signal_pept_1_Lys-AS"/>
</dbReference>
<dbReference type="GO" id="GO:0006465">
    <property type="term" value="P:signal peptide processing"/>
    <property type="evidence" value="ECO:0007669"/>
    <property type="project" value="InterPro"/>
</dbReference>
<dbReference type="GO" id="GO:0005886">
    <property type="term" value="C:plasma membrane"/>
    <property type="evidence" value="ECO:0007669"/>
    <property type="project" value="UniProtKB-SubCell"/>
</dbReference>
<dbReference type="SUPFAM" id="SSF51306">
    <property type="entry name" value="LexA/Signal peptidase"/>
    <property type="match status" value="1"/>
</dbReference>
<dbReference type="InterPro" id="IPR036286">
    <property type="entry name" value="LexA/Signal_pep-like_sf"/>
</dbReference>
<dbReference type="InterPro" id="IPR019533">
    <property type="entry name" value="Peptidase_S26"/>
</dbReference>
<dbReference type="EMBL" id="DQ489736">
    <property type="protein sequence ID" value="ACA82830.1"/>
    <property type="molecule type" value="Genomic_DNA"/>
</dbReference>
<sequence>MTMQNGFLRFIKEWVIPIGVTLVIVLLVRTYLFTLVRVSGPSMMPNLQDKEFVILSKISKYKRGDVIVFDARQEDPRFNSNDKDYVKRIIGVPGDTVSYKNSNLYVNGKVVNQNYIGIDERTQGTEMSFGSEWSLKTLSATDLWQKKDQHHTKVPAGEYFVMGDHRSVSNDGRYFGFVDAKHVTGKVIVPFWNSDKNAKKSVNEQDKHFFAN</sequence>
<accession>B1MZ78</accession>
<keyword evidence="7" id="KW-0812">Transmembrane</keyword>
<dbReference type="STRING" id="349519.LCK_01003"/>
<keyword evidence="10" id="KW-1185">Reference proteome</keyword>
<dbReference type="InterPro" id="IPR019758">
    <property type="entry name" value="Pept_S26A_signal_pept_1_CS"/>
</dbReference>
<protein>
    <recommendedName>
        <fullName evidence="4 7">Signal peptidase I</fullName>
        <ecNumber evidence="4 7">3.4.21.89</ecNumber>
    </recommendedName>
</protein>
<evidence type="ECO:0000256" key="6">
    <source>
        <dbReference type="PIRSR" id="PIRSR600223-1"/>
    </source>
</evidence>
<comment type="subcellular location">
    <subcellularLocation>
        <location evidence="2">Cell membrane</location>
        <topology evidence="2">Single-pass type II membrane protein</topology>
    </subcellularLocation>
    <subcellularLocation>
        <location evidence="7">Membrane</location>
        <topology evidence="7">Single-pass type II membrane protein</topology>
    </subcellularLocation>
</comment>
<comment type="similarity">
    <text evidence="3 7">Belongs to the peptidase S26 family.</text>
</comment>
<evidence type="ECO:0000313" key="10">
    <source>
        <dbReference type="Proteomes" id="UP000002166"/>
    </source>
</evidence>
<dbReference type="PANTHER" id="PTHR43390">
    <property type="entry name" value="SIGNAL PEPTIDASE I"/>
    <property type="match status" value="1"/>
</dbReference>
<dbReference type="GO" id="GO:0009003">
    <property type="term" value="F:signal peptidase activity"/>
    <property type="evidence" value="ECO:0007669"/>
    <property type="project" value="UniProtKB-EC"/>
</dbReference>
<organism evidence="9 10">
    <name type="scientific">Leuconostoc citreum (strain KM20)</name>
    <dbReference type="NCBI Taxonomy" id="349519"/>
    <lineage>
        <taxon>Bacteria</taxon>
        <taxon>Bacillati</taxon>
        <taxon>Bacillota</taxon>
        <taxon>Bacilli</taxon>
        <taxon>Lactobacillales</taxon>
        <taxon>Lactobacillaceae</taxon>
        <taxon>Leuconostoc</taxon>
    </lineage>
</organism>
<dbReference type="NCBIfam" id="TIGR02227">
    <property type="entry name" value="sigpep_I_bact"/>
    <property type="match status" value="1"/>
</dbReference>
<dbReference type="eggNOG" id="COG0681">
    <property type="taxonomic scope" value="Bacteria"/>
</dbReference>
<name>B1MZ78_LEUCK</name>
<feature type="active site" evidence="6">
    <location>
        <position position="42"/>
    </location>
</feature>
<dbReference type="GO" id="GO:0004252">
    <property type="term" value="F:serine-type endopeptidase activity"/>
    <property type="evidence" value="ECO:0007669"/>
    <property type="project" value="InterPro"/>
</dbReference>
<reference evidence="9 10" key="1">
    <citation type="journal article" date="2008" name="J. Bacteriol.">
        <title>Complete genome sequence of Leuconostoc citreum KM20.</title>
        <authorList>
            <person name="Kim J.F."/>
            <person name="Jeong H."/>
            <person name="Lee J.-S."/>
            <person name="Choi S.-H."/>
            <person name="Ha M."/>
            <person name="Hur C.-G."/>
            <person name="Kim J.-S."/>
            <person name="Lee S."/>
            <person name="Park H.-S."/>
            <person name="Park Y.-H."/>
            <person name="Oh T.K."/>
        </authorList>
    </citation>
    <scope>NUCLEOTIDE SEQUENCE [LARGE SCALE GENOMIC DNA]</scope>
    <source>
        <strain evidence="9 10">KM20</strain>
    </source>
</reference>
<evidence type="ECO:0000256" key="4">
    <source>
        <dbReference type="ARBA" id="ARBA00013208"/>
    </source>
</evidence>
<dbReference type="PRINTS" id="PR00727">
    <property type="entry name" value="LEADERPTASE"/>
</dbReference>